<feature type="signal peptide" evidence="1">
    <location>
        <begin position="1"/>
        <end position="19"/>
    </location>
</feature>
<dbReference type="AlphaFoldDB" id="A0A553NZE9"/>
<dbReference type="PANTHER" id="PTHR45828">
    <property type="entry name" value="CYTOCHROME B561/FERRIC REDUCTASE TRANSMEMBRANE"/>
    <property type="match status" value="1"/>
</dbReference>
<feature type="domain" description="Reelin" evidence="2">
    <location>
        <begin position="29"/>
        <end position="108"/>
    </location>
</feature>
<keyword evidence="4" id="KW-1185">Reference proteome</keyword>
<feature type="chain" id="PRO_5021762779" description="Reelin domain-containing protein" evidence="1">
    <location>
        <begin position="20"/>
        <end position="176"/>
    </location>
</feature>
<dbReference type="GO" id="GO:0016020">
    <property type="term" value="C:membrane"/>
    <property type="evidence" value="ECO:0007669"/>
    <property type="project" value="TreeGrafter"/>
</dbReference>
<dbReference type="Proteomes" id="UP000318571">
    <property type="component" value="Chromosome 9"/>
</dbReference>
<dbReference type="InterPro" id="IPR042307">
    <property type="entry name" value="Reeler_sf"/>
</dbReference>
<dbReference type="Pfam" id="PF02014">
    <property type="entry name" value="Reeler"/>
    <property type="match status" value="2"/>
</dbReference>
<organism evidence="3 4">
    <name type="scientific">Tigriopus californicus</name>
    <name type="common">Marine copepod</name>
    <dbReference type="NCBI Taxonomy" id="6832"/>
    <lineage>
        <taxon>Eukaryota</taxon>
        <taxon>Metazoa</taxon>
        <taxon>Ecdysozoa</taxon>
        <taxon>Arthropoda</taxon>
        <taxon>Crustacea</taxon>
        <taxon>Multicrustacea</taxon>
        <taxon>Hexanauplia</taxon>
        <taxon>Copepoda</taxon>
        <taxon>Harpacticoida</taxon>
        <taxon>Harpacticidae</taxon>
        <taxon>Tigriopus</taxon>
    </lineage>
</organism>
<protein>
    <recommendedName>
        <fullName evidence="2">Reelin domain-containing protein</fullName>
    </recommendedName>
</protein>
<comment type="caution">
    <text evidence="3">The sequence shown here is derived from an EMBL/GenBank/DDBJ whole genome shotgun (WGS) entry which is preliminary data.</text>
</comment>
<accession>A0A553NZE9</accession>
<evidence type="ECO:0000313" key="3">
    <source>
        <dbReference type="EMBL" id="TRY70824.1"/>
    </source>
</evidence>
<evidence type="ECO:0000256" key="1">
    <source>
        <dbReference type="SAM" id="SignalP"/>
    </source>
</evidence>
<name>A0A553NZE9_TIGCA</name>
<dbReference type="PANTHER" id="PTHR45828:SF36">
    <property type="entry name" value="REELIN DOMAIN-CONTAINING PROTEIN"/>
    <property type="match status" value="1"/>
</dbReference>
<gene>
    <name evidence="3" type="ORF">TCAL_04873</name>
</gene>
<dbReference type="InterPro" id="IPR051237">
    <property type="entry name" value="Ferric-chelate_Red/DefProt"/>
</dbReference>
<sequence length="176" mass="18970">MVLTIVVCISTILVFDVSCLPNGAHPNACVDMVPGHIPNQATGPAPFQIRAMPMNNGQVMVHVNATSDVDFKGFMIMAKDESSQERGHGYFIATPDSKKIARHMNCEGFPKSCNDPAACQGTANALTHSSNEFKKSVTAVWTPPTQMSGHDIIFVATVVVKFDTWYEGLASNSVLV</sequence>
<dbReference type="Gene3D" id="2.60.40.4060">
    <property type="entry name" value="Reeler domain"/>
    <property type="match status" value="1"/>
</dbReference>
<dbReference type="EMBL" id="VCGU01000009">
    <property type="protein sequence ID" value="TRY70824.1"/>
    <property type="molecule type" value="Genomic_DNA"/>
</dbReference>
<feature type="domain" description="Reelin" evidence="2">
    <location>
        <begin position="118"/>
        <end position="166"/>
    </location>
</feature>
<dbReference type="InterPro" id="IPR002861">
    <property type="entry name" value="Reeler_dom"/>
</dbReference>
<dbReference type="OMA" id="NICTSME"/>
<evidence type="ECO:0000259" key="2">
    <source>
        <dbReference type="Pfam" id="PF02014"/>
    </source>
</evidence>
<proteinExistence type="predicted"/>
<evidence type="ECO:0000313" key="4">
    <source>
        <dbReference type="Proteomes" id="UP000318571"/>
    </source>
</evidence>
<dbReference type="OrthoDB" id="6418377at2759"/>
<keyword evidence="1" id="KW-0732">Signal</keyword>
<reference evidence="3 4" key="1">
    <citation type="journal article" date="2018" name="Nat. Ecol. Evol.">
        <title>Genomic signatures of mitonuclear coevolution across populations of Tigriopus californicus.</title>
        <authorList>
            <person name="Barreto F.S."/>
            <person name="Watson E.T."/>
            <person name="Lima T.G."/>
            <person name="Willett C.S."/>
            <person name="Edmands S."/>
            <person name="Li W."/>
            <person name="Burton R.S."/>
        </authorList>
    </citation>
    <scope>NUCLEOTIDE SEQUENCE [LARGE SCALE GENOMIC DNA]</scope>
    <source>
        <strain evidence="3 4">San Diego</strain>
    </source>
</reference>
<dbReference type="CDD" id="cd08544">
    <property type="entry name" value="Reeler"/>
    <property type="match status" value="1"/>
</dbReference>